<dbReference type="GO" id="GO:0003700">
    <property type="term" value="F:DNA-binding transcription factor activity"/>
    <property type="evidence" value="ECO:0007669"/>
    <property type="project" value="InterPro"/>
</dbReference>
<sequence length="313" mass="33742">MDDLLAALRAVAEPTRLRLLALCAGGELTVSDLVGLLGQSQPRVSRHLKVMCDGGLLERIPEGAWVLYRAARRGPGGDLARQVLALLPPEDPDLARDHARLLALKVARAEAAAAYFRANAGRWAELRSLYVDEAEVEAMLRAELAARPIGDLLDIGTGTGRLLEVLGPLAERAEGIDASREMLALARANLDRAGLGQCAVRQGDMYALPFADAAFDVAVLHQVLHFADAPAAAVAEAARILRPGGRLALVDFAPHHLEMLRSEHSHRRLGFSDDEVAQWCDHAGLTLVSRRRLPGASLTVVFWLAERRPVLGG</sequence>
<dbReference type="CDD" id="cd00090">
    <property type="entry name" value="HTH_ARSR"/>
    <property type="match status" value="1"/>
</dbReference>
<dbReference type="GO" id="GO:0032259">
    <property type="term" value="P:methylation"/>
    <property type="evidence" value="ECO:0007669"/>
    <property type="project" value="UniProtKB-KW"/>
</dbReference>
<dbReference type="Gene3D" id="3.40.50.150">
    <property type="entry name" value="Vaccinia Virus protein VP39"/>
    <property type="match status" value="1"/>
</dbReference>
<dbReference type="PANTHER" id="PTHR42912">
    <property type="entry name" value="METHYLTRANSFERASE"/>
    <property type="match status" value="1"/>
</dbReference>
<dbReference type="InterPro" id="IPR011991">
    <property type="entry name" value="ArsR-like_HTH"/>
</dbReference>
<dbReference type="GO" id="GO:0008757">
    <property type="term" value="F:S-adenosylmethionine-dependent methyltransferase activity"/>
    <property type="evidence" value="ECO:0007669"/>
    <property type="project" value="InterPro"/>
</dbReference>
<gene>
    <name evidence="2" type="primary">ycgJ_1</name>
    <name evidence="2" type="ORF">GALL_78740</name>
</gene>
<dbReference type="InterPro" id="IPR001845">
    <property type="entry name" value="HTH_ArsR_DNA-bd_dom"/>
</dbReference>
<organism evidence="2">
    <name type="scientific">mine drainage metagenome</name>
    <dbReference type="NCBI Taxonomy" id="410659"/>
    <lineage>
        <taxon>unclassified sequences</taxon>
        <taxon>metagenomes</taxon>
        <taxon>ecological metagenomes</taxon>
    </lineage>
</organism>
<dbReference type="NCBIfam" id="NF033788">
    <property type="entry name" value="HTH_metalloreg"/>
    <property type="match status" value="1"/>
</dbReference>
<dbReference type="InterPro" id="IPR050508">
    <property type="entry name" value="Methyltransf_Superfamily"/>
</dbReference>
<comment type="caution">
    <text evidence="2">The sequence shown here is derived from an EMBL/GenBank/DDBJ whole genome shotgun (WGS) entry which is preliminary data.</text>
</comment>
<dbReference type="InterPro" id="IPR029063">
    <property type="entry name" value="SAM-dependent_MTases_sf"/>
</dbReference>
<accession>A0A1J5T121</accession>
<evidence type="ECO:0000313" key="2">
    <source>
        <dbReference type="EMBL" id="OIR09952.1"/>
    </source>
</evidence>
<evidence type="ECO:0000259" key="1">
    <source>
        <dbReference type="PROSITE" id="PS50987"/>
    </source>
</evidence>
<keyword evidence="2" id="KW-0489">Methyltransferase</keyword>
<dbReference type="SUPFAM" id="SSF53335">
    <property type="entry name" value="S-adenosyl-L-methionine-dependent methyltransferases"/>
    <property type="match status" value="1"/>
</dbReference>
<dbReference type="PANTHER" id="PTHR42912:SF93">
    <property type="entry name" value="N6-ADENOSINE-METHYLTRANSFERASE TMT1A"/>
    <property type="match status" value="1"/>
</dbReference>
<dbReference type="InterPro" id="IPR036390">
    <property type="entry name" value="WH_DNA-bd_sf"/>
</dbReference>
<dbReference type="Pfam" id="PF01022">
    <property type="entry name" value="HTH_5"/>
    <property type="match status" value="1"/>
</dbReference>
<dbReference type="InterPro" id="IPR013216">
    <property type="entry name" value="Methyltransf_11"/>
</dbReference>
<dbReference type="SMART" id="SM00418">
    <property type="entry name" value="HTH_ARSR"/>
    <property type="match status" value="1"/>
</dbReference>
<feature type="domain" description="HTH arsR-type" evidence="1">
    <location>
        <begin position="1"/>
        <end position="91"/>
    </location>
</feature>
<dbReference type="Gene3D" id="1.10.10.10">
    <property type="entry name" value="Winged helix-like DNA-binding domain superfamily/Winged helix DNA-binding domain"/>
    <property type="match status" value="1"/>
</dbReference>
<proteinExistence type="predicted"/>
<dbReference type="InterPro" id="IPR036388">
    <property type="entry name" value="WH-like_DNA-bd_sf"/>
</dbReference>
<dbReference type="EMBL" id="MLJW01000024">
    <property type="protein sequence ID" value="OIR09952.1"/>
    <property type="molecule type" value="Genomic_DNA"/>
</dbReference>
<dbReference type="PRINTS" id="PR00778">
    <property type="entry name" value="HTHARSR"/>
</dbReference>
<reference evidence="2" key="1">
    <citation type="submission" date="2016-10" db="EMBL/GenBank/DDBJ databases">
        <title>Sequence of Gallionella enrichment culture.</title>
        <authorList>
            <person name="Poehlein A."/>
            <person name="Muehling M."/>
            <person name="Daniel R."/>
        </authorList>
    </citation>
    <scope>NUCLEOTIDE SEQUENCE</scope>
</reference>
<dbReference type="EC" id="2.1.1.-" evidence="2"/>
<dbReference type="AlphaFoldDB" id="A0A1J5T121"/>
<dbReference type="CDD" id="cd02440">
    <property type="entry name" value="AdoMet_MTases"/>
    <property type="match status" value="1"/>
</dbReference>
<dbReference type="PROSITE" id="PS50987">
    <property type="entry name" value="HTH_ARSR_2"/>
    <property type="match status" value="1"/>
</dbReference>
<protein>
    <submittedName>
        <fullName evidence="2">Putative methyltransferase YcgJ</fullName>
        <ecNumber evidence="2">2.1.1.-</ecNumber>
    </submittedName>
</protein>
<dbReference type="SUPFAM" id="SSF46785">
    <property type="entry name" value="Winged helix' DNA-binding domain"/>
    <property type="match status" value="1"/>
</dbReference>
<keyword evidence="2" id="KW-0808">Transferase</keyword>
<dbReference type="Pfam" id="PF08241">
    <property type="entry name" value="Methyltransf_11"/>
    <property type="match status" value="1"/>
</dbReference>
<name>A0A1J5T121_9ZZZZ</name>